<evidence type="ECO:0008006" key="3">
    <source>
        <dbReference type="Google" id="ProtNLM"/>
    </source>
</evidence>
<dbReference type="EMBL" id="JABBWG010000027">
    <property type="protein sequence ID" value="KAG1812052.1"/>
    <property type="molecule type" value="Genomic_DNA"/>
</dbReference>
<dbReference type="Gene3D" id="3.80.10.10">
    <property type="entry name" value="Ribonuclease Inhibitor"/>
    <property type="match status" value="1"/>
</dbReference>
<dbReference type="InterPro" id="IPR032675">
    <property type="entry name" value="LRR_dom_sf"/>
</dbReference>
<dbReference type="SUPFAM" id="SSF52047">
    <property type="entry name" value="RNI-like"/>
    <property type="match status" value="1"/>
</dbReference>
<dbReference type="AlphaFoldDB" id="A0A9P7E5Z2"/>
<reference evidence="1" key="1">
    <citation type="journal article" date="2020" name="New Phytol.">
        <title>Comparative genomics reveals dynamic genome evolution in host specialist ectomycorrhizal fungi.</title>
        <authorList>
            <person name="Lofgren L.A."/>
            <person name="Nguyen N.H."/>
            <person name="Vilgalys R."/>
            <person name="Ruytinx J."/>
            <person name="Liao H.L."/>
            <person name="Branco S."/>
            <person name="Kuo A."/>
            <person name="LaButti K."/>
            <person name="Lipzen A."/>
            <person name="Andreopoulos W."/>
            <person name="Pangilinan J."/>
            <person name="Riley R."/>
            <person name="Hundley H."/>
            <person name="Na H."/>
            <person name="Barry K."/>
            <person name="Grigoriev I.V."/>
            <person name="Stajich J.E."/>
            <person name="Kennedy P.G."/>
        </authorList>
    </citation>
    <scope>NUCLEOTIDE SEQUENCE</scope>
    <source>
        <strain evidence="1">MN1</strain>
    </source>
</reference>
<evidence type="ECO:0000313" key="2">
    <source>
        <dbReference type="Proteomes" id="UP000807769"/>
    </source>
</evidence>
<comment type="caution">
    <text evidence="1">The sequence shown here is derived from an EMBL/GenBank/DDBJ whole genome shotgun (WGS) entry which is preliminary data.</text>
</comment>
<dbReference type="Proteomes" id="UP000807769">
    <property type="component" value="Unassembled WGS sequence"/>
</dbReference>
<dbReference type="OrthoDB" id="2973282at2759"/>
<sequence>MCTSDESNWWIRILTPEYVATTQELAKLPGKTKRPLCHIMGTQALRLNQALLVYGVSYISFIPNELLEMIFVETVKATIRADEDYSSSCALTRLRLRSRPELLLTSVSQRWRAVALGMPLLWTEIRLFLRQNVDLVNLYLTRSQGQLLDMRFIGNHCDFHSQGLPEFDPDYLRISHIILLHVHVCRRLEVHGAFPFPKLLDGLKRIKAPMLEELMVHYPLNIPNSRHILFTEGLPSLTSVELGNVSSISSDLFLSADRLTVLTLNGLWVSGLSPENFSSLLSHLTSLTHLTLIGEPVDYVRSMDIPLVEIPLLQTMVVKPGPNISRTYLPTLFRTIRAPVLRELALDFHATTSSRDIQSLVDKLKRGAPPFPSVRLLTLCSRSMAYDGWHALAHAFSGVTTLSVSKCIMNQLMGFLSCAGRRDAFPNLRTLLFDDVQFEWSLLIQLLQIREAAGMPVREVKMRGFKKHAQSELVGKLVASLATYTPIVIGWT</sequence>
<evidence type="ECO:0000313" key="1">
    <source>
        <dbReference type="EMBL" id="KAG1812052.1"/>
    </source>
</evidence>
<accession>A0A9P7E5Z2</accession>
<organism evidence="1 2">
    <name type="scientific">Suillus subaureus</name>
    <dbReference type="NCBI Taxonomy" id="48587"/>
    <lineage>
        <taxon>Eukaryota</taxon>
        <taxon>Fungi</taxon>
        <taxon>Dikarya</taxon>
        <taxon>Basidiomycota</taxon>
        <taxon>Agaricomycotina</taxon>
        <taxon>Agaricomycetes</taxon>
        <taxon>Agaricomycetidae</taxon>
        <taxon>Boletales</taxon>
        <taxon>Suillineae</taxon>
        <taxon>Suillaceae</taxon>
        <taxon>Suillus</taxon>
    </lineage>
</organism>
<name>A0A9P7E5Z2_9AGAM</name>
<keyword evidence="2" id="KW-1185">Reference proteome</keyword>
<dbReference type="GeneID" id="64637294"/>
<dbReference type="RefSeq" id="XP_041190334.1">
    <property type="nucleotide sequence ID" value="XM_041343278.1"/>
</dbReference>
<proteinExistence type="predicted"/>
<gene>
    <name evidence="1" type="ORF">BJ212DRAFT_467979</name>
</gene>
<protein>
    <recommendedName>
        <fullName evidence="3">F-box domain-containing protein</fullName>
    </recommendedName>
</protein>